<dbReference type="Pfam" id="PF04472">
    <property type="entry name" value="SepF"/>
    <property type="match status" value="1"/>
</dbReference>
<dbReference type="InterPro" id="IPR007561">
    <property type="entry name" value="Cell_div_SepF/SepF-rel"/>
</dbReference>
<dbReference type="PANTHER" id="PTHR35798">
    <property type="entry name" value="CELL DIVISION PROTEIN SEPF"/>
    <property type="match status" value="1"/>
</dbReference>
<comment type="function">
    <text evidence="4">Cell division protein that is part of the divisome complex and is recruited early to the Z-ring. Probably stimulates Z-ring formation, perhaps through the cross-linking of FtsZ protofilaments. Its function overlaps with FtsA.</text>
</comment>
<dbReference type="PANTHER" id="PTHR35798:SF1">
    <property type="entry name" value="CELL DIVISION PROTEIN SEPF"/>
    <property type="match status" value="1"/>
</dbReference>
<dbReference type="AlphaFoldDB" id="A0A449BEG6"/>
<evidence type="ECO:0000313" key="5">
    <source>
        <dbReference type="EMBL" id="VEU80826.1"/>
    </source>
</evidence>
<keyword evidence="3" id="KW-0131">Cell cycle</keyword>
<evidence type="ECO:0000256" key="2">
    <source>
        <dbReference type="ARBA" id="ARBA00023210"/>
    </source>
</evidence>
<keyword evidence="6" id="KW-1185">Reference proteome</keyword>
<reference evidence="5 6" key="1">
    <citation type="submission" date="2019-01" db="EMBL/GenBank/DDBJ databases">
        <authorList>
            <consortium name="Pathogen Informatics"/>
        </authorList>
    </citation>
    <scope>NUCLEOTIDE SEQUENCE [LARGE SCALE GENOMIC DNA]</scope>
    <source>
        <strain evidence="5 6">NCTC10138</strain>
    </source>
</reference>
<dbReference type="InterPro" id="IPR038594">
    <property type="entry name" value="SepF-like_sf"/>
</dbReference>
<accession>A0A449BEG6</accession>
<name>A0A449BEG6_HAPAX</name>
<dbReference type="GO" id="GO:0000917">
    <property type="term" value="P:division septum assembly"/>
    <property type="evidence" value="ECO:0007669"/>
    <property type="project" value="UniProtKB-KW"/>
</dbReference>
<dbReference type="RefSeq" id="WP_052590084.1">
    <property type="nucleotide sequence ID" value="NZ_LR215048.1"/>
</dbReference>
<dbReference type="KEGG" id="aaxa:NCTC10138_01213"/>
<dbReference type="InterPro" id="IPR023052">
    <property type="entry name" value="Cell_div_SepF"/>
</dbReference>
<evidence type="ECO:0000256" key="4">
    <source>
        <dbReference type="ARBA" id="ARBA00044936"/>
    </source>
</evidence>
<keyword evidence="2" id="KW-0717">Septation</keyword>
<evidence type="ECO:0000313" key="6">
    <source>
        <dbReference type="Proteomes" id="UP000289841"/>
    </source>
</evidence>
<proteinExistence type="predicted"/>
<gene>
    <name evidence="5" type="primary">sepF</name>
    <name evidence="5" type="ORF">NCTC10138_01213</name>
</gene>
<evidence type="ECO:0000256" key="1">
    <source>
        <dbReference type="ARBA" id="ARBA00022618"/>
    </source>
</evidence>
<sequence>MGLFSFFKKKPKEEAIKKQETVELIIFEQLEDADDTHLTRLATELINGKPLVINLEQLDIDGANKVIAFLSGVIYTIEGEISNIKEKIFLFGPTDVYTDGSVRKLLENL</sequence>
<protein>
    <submittedName>
        <fullName evidence="5">Cell division protein SepF</fullName>
    </submittedName>
</protein>
<dbReference type="Gene3D" id="3.30.110.150">
    <property type="entry name" value="SepF-like protein"/>
    <property type="match status" value="1"/>
</dbReference>
<organism evidence="5 6">
    <name type="scientific">Haploplasma axanthum</name>
    <name type="common">Acholeplasma axanthum</name>
    <dbReference type="NCBI Taxonomy" id="29552"/>
    <lineage>
        <taxon>Bacteria</taxon>
        <taxon>Bacillati</taxon>
        <taxon>Mycoplasmatota</taxon>
        <taxon>Mollicutes</taxon>
        <taxon>Acholeplasmatales</taxon>
        <taxon>Acholeplasmataceae</taxon>
        <taxon>Haploplasma</taxon>
    </lineage>
</organism>
<dbReference type="EMBL" id="LR215048">
    <property type="protein sequence ID" value="VEU80826.1"/>
    <property type="molecule type" value="Genomic_DNA"/>
</dbReference>
<dbReference type="STRING" id="1278311.GCA_000428705_00206"/>
<keyword evidence="1 5" id="KW-0132">Cell division</keyword>
<evidence type="ECO:0000256" key="3">
    <source>
        <dbReference type="ARBA" id="ARBA00023306"/>
    </source>
</evidence>
<dbReference type="Proteomes" id="UP000289841">
    <property type="component" value="Chromosome"/>
</dbReference>